<dbReference type="SUPFAM" id="SSF54637">
    <property type="entry name" value="Thioesterase/thiol ester dehydrase-isomerase"/>
    <property type="match status" value="1"/>
</dbReference>
<evidence type="ECO:0000259" key="3">
    <source>
        <dbReference type="Pfam" id="PF03061"/>
    </source>
</evidence>
<evidence type="ECO:0000256" key="1">
    <source>
        <dbReference type="ARBA" id="ARBA00022801"/>
    </source>
</evidence>
<dbReference type="PANTHER" id="PTHR43240:SF8">
    <property type="entry name" value="PHENYLACETIC ACID DEGRADATION-RELATED PROTEIN"/>
    <property type="match status" value="1"/>
</dbReference>
<dbReference type="InterPro" id="IPR006683">
    <property type="entry name" value="Thioestr_dom"/>
</dbReference>
<evidence type="ECO:0000313" key="5">
    <source>
        <dbReference type="Proteomes" id="UP000572635"/>
    </source>
</evidence>
<proteinExistence type="predicted"/>
<keyword evidence="1" id="KW-0378">Hydrolase</keyword>
<dbReference type="Gene3D" id="3.10.129.10">
    <property type="entry name" value="Hotdog Thioesterase"/>
    <property type="match status" value="1"/>
</dbReference>
<keyword evidence="5" id="KW-1185">Reference proteome</keyword>
<dbReference type="Proteomes" id="UP000572635">
    <property type="component" value="Unassembled WGS sequence"/>
</dbReference>
<dbReference type="RefSeq" id="WP_184387598.1">
    <property type="nucleotide sequence ID" value="NZ_BAAAJD010000157.1"/>
</dbReference>
<dbReference type="Pfam" id="PF03061">
    <property type="entry name" value="4HBT"/>
    <property type="match status" value="1"/>
</dbReference>
<feature type="region of interest" description="Disordered" evidence="2">
    <location>
        <begin position="1"/>
        <end position="26"/>
    </location>
</feature>
<accession>A0A7W8VBD5</accession>
<dbReference type="NCBIfam" id="TIGR00369">
    <property type="entry name" value="unchar_dom_1"/>
    <property type="match status" value="1"/>
</dbReference>
<dbReference type="PANTHER" id="PTHR43240">
    <property type="entry name" value="1,4-DIHYDROXY-2-NAPHTHOYL-COA THIOESTERASE 1"/>
    <property type="match status" value="1"/>
</dbReference>
<dbReference type="AlphaFoldDB" id="A0A7W8VBD5"/>
<name>A0A7W8VBD5_9ACTN</name>
<dbReference type="EMBL" id="JACHDB010000001">
    <property type="protein sequence ID" value="MBB5430032.1"/>
    <property type="molecule type" value="Genomic_DNA"/>
</dbReference>
<reference evidence="4 5" key="1">
    <citation type="submission" date="2020-08" db="EMBL/GenBank/DDBJ databases">
        <title>Sequencing the genomes of 1000 actinobacteria strains.</title>
        <authorList>
            <person name="Klenk H.-P."/>
        </authorList>
    </citation>
    <scope>NUCLEOTIDE SEQUENCE [LARGE SCALE GENOMIC DNA]</scope>
    <source>
        <strain evidence="4 5">DSM 44551</strain>
    </source>
</reference>
<protein>
    <submittedName>
        <fullName evidence="4">Uncharacterized protein (TIGR00369 family)</fullName>
    </submittedName>
</protein>
<evidence type="ECO:0000256" key="2">
    <source>
        <dbReference type="SAM" id="MobiDB-lite"/>
    </source>
</evidence>
<feature type="domain" description="Thioesterase" evidence="3">
    <location>
        <begin position="67"/>
        <end position="142"/>
    </location>
</feature>
<dbReference type="GO" id="GO:0061522">
    <property type="term" value="F:1,4-dihydroxy-2-naphthoyl-CoA thioesterase activity"/>
    <property type="evidence" value="ECO:0007669"/>
    <property type="project" value="TreeGrafter"/>
</dbReference>
<organism evidence="4 5">
    <name type="scientific">Nocardiopsis composta</name>
    <dbReference type="NCBI Taxonomy" id="157465"/>
    <lineage>
        <taxon>Bacteria</taxon>
        <taxon>Bacillati</taxon>
        <taxon>Actinomycetota</taxon>
        <taxon>Actinomycetes</taxon>
        <taxon>Streptosporangiales</taxon>
        <taxon>Nocardiopsidaceae</taxon>
        <taxon>Nocardiopsis</taxon>
    </lineage>
</organism>
<dbReference type="CDD" id="cd03443">
    <property type="entry name" value="PaaI_thioesterase"/>
    <property type="match status" value="1"/>
</dbReference>
<dbReference type="GO" id="GO:0005829">
    <property type="term" value="C:cytosol"/>
    <property type="evidence" value="ECO:0007669"/>
    <property type="project" value="TreeGrafter"/>
</dbReference>
<sequence>MGDTRAPADQAGRSGQSGKAGRGGPGGAGALLEEIPFAAGLGARLTSAGPDRVVGELDHAPGLCTAGGVLHGGALMSLADTAGAVCAFLNLPDGAATATVESGTRFFRGVREGTVRAVAVPRHVGRSTIAVRVELFDSAGRLVGETAQTQAVLGRPAPRKSETD</sequence>
<dbReference type="InterPro" id="IPR029069">
    <property type="entry name" value="HotDog_dom_sf"/>
</dbReference>
<evidence type="ECO:0000313" key="4">
    <source>
        <dbReference type="EMBL" id="MBB5430032.1"/>
    </source>
</evidence>
<dbReference type="InterPro" id="IPR003736">
    <property type="entry name" value="PAAI_dom"/>
</dbReference>
<comment type="caution">
    <text evidence="4">The sequence shown here is derived from an EMBL/GenBank/DDBJ whole genome shotgun (WGS) entry which is preliminary data.</text>
</comment>
<gene>
    <name evidence="4" type="ORF">HDA36_000116</name>
</gene>